<accession>A0A7X6BFI1</accession>
<keyword evidence="1" id="KW-0472">Membrane</keyword>
<keyword evidence="4" id="KW-1185">Reference proteome</keyword>
<evidence type="ECO:0000256" key="1">
    <source>
        <dbReference type="SAM" id="Phobius"/>
    </source>
</evidence>
<evidence type="ECO:0000313" key="4">
    <source>
        <dbReference type="Proteomes" id="UP000558192"/>
    </source>
</evidence>
<sequence>MTVGIGEIEDGIVAAEAVAPVRPGGVMPVERSYVQVIRARTLLAWLPVVIGAVVLDRLVLADTAVGGLLLVAIPLLALLTAVTAPPRIWARLGYALEPAMLRVVRGWLFHTDTLVPLVRVQHLDVARGPLDKMFGTATLAIHTAGTHNSIVSLPGLSPDRAAELAAVIRTHIKADLD</sequence>
<keyword evidence="1" id="KW-1133">Transmembrane helix</keyword>
<dbReference type="Proteomes" id="UP000558192">
    <property type="component" value="Unassembled WGS sequence"/>
</dbReference>
<reference evidence="3 4" key="1">
    <citation type="submission" date="2020-03" db="EMBL/GenBank/DDBJ databases">
        <title>Genomic Encyclopedia of Type Strains, Phase IV (KMG-IV): sequencing the most valuable type-strain genomes for metagenomic binning, comparative biology and taxonomic classification.</title>
        <authorList>
            <person name="Goeker M."/>
        </authorList>
    </citation>
    <scope>NUCLEOTIDE SEQUENCE [LARGE SCALE GENOMIC DNA]</scope>
    <source>
        <strain evidence="3 4">DSM 16846</strain>
    </source>
</reference>
<comment type="caution">
    <text evidence="3">The sequence shown here is derived from an EMBL/GenBank/DDBJ whole genome shotgun (WGS) entry which is preliminary data.</text>
</comment>
<dbReference type="PANTHER" id="PTHR34473">
    <property type="entry name" value="UPF0699 TRANSMEMBRANE PROTEIN YDBS"/>
    <property type="match status" value="1"/>
</dbReference>
<proteinExistence type="predicted"/>
<dbReference type="AlphaFoldDB" id="A0A7X6BFI1"/>
<dbReference type="Pfam" id="PF03703">
    <property type="entry name" value="bPH_2"/>
    <property type="match status" value="1"/>
</dbReference>
<dbReference type="EMBL" id="JAATJC010000001">
    <property type="protein sequence ID" value="NJC04475.1"/>
    <property type="molecule type" value="Genomic_DNA"/>
</dbReference>
<feature type="domain" description="YdbS-like PH" evidence="2">
    <location>
        <begin position="89"/>
        <end position="166"/>
    </location>
</feature>
<dbReference type="PANTHER" id="PTHR34473:SF3">
    <property type="entry name" value="TRANSMEMBRANE PROTEIN-RELATED"/>
    <property type="match status" value="1"/>
</dbReference>
<keyword evidence="1" id="KW-0812">Transmembrane</keyword>
<feature type="transmembrane region" description="Helical" evidence="1">
    <location>
        <begin position="41"/>
        <end position="59"/>
    </location>
</feature>
<evidence type="ECO:0000259" key="2">
    <source>
        <dbReference type="Pfam" id="PF03703"/>
    </source>
</evidence>
<evidence type="ECO:0000313" key="3">
    <source>
        <dbReference type="EMBL" id="NJC04475.1"/>
    </source>
</evidence>
<name>A0A7X6BFI1_9SPHN</name>
<gene>
    <name evidence="3" type="ORF">GGQ97_000268</name>
</gene>
<feature type="transmembrane region" description="Helical" evidence="1">
    <location>
        <begin position="65"/>
        <end position="84"/>
    </location>
</feature>
<protein>
    <recommendedName>
        <fullName evidence="2">YdbS-like PH domain-containing protein</fullName>
    </recommendedName>
</protein>
<dbReference type="RefSeq" id="WP_245197800.1">
    <property type="nucleotide sequence ID" value="NZ_JAATJC010000001.1"/>
</dbReference>
<organism evidence="3 4">
    <name type="scientific">Sphingomonas kaistensis</name>
    <dbReference type="NCBI Taxonomy" id="298708"/>
    <lineage>
        <taxon>Bacteria</taxon>
        <taxon>Pseudomonadati</taxon>
        <taxon>Pseudomonadota</taxon>
        <taxon>Alphaproteobacteria</taxon>
        <taxon>Sphingomonadales</taxon>
        <taxon>Sphingomonadaceae</taxon>
        <taxon>Sphingomonas</taxon>
    </lineage>
</organism>
<dbReference type="InterPro" id="IPR005182">
    <property type="entry name" value="YdbS-like_PH"/>
</dbReference>